<protein>
    <submittedName>
        <fullName evidence="1">Uncharacterized protein</fullName>
    </submittedName>
</protein>
<name>A0AAV9UUW2_9PEZI</name>
<dbReference type="Proteomes" id="UP001375240">
    <property type="component" value="Unassembled WGS sequence"/>
</dbReference>
<proteinExistence type="predicted"/>
<keyword evidence="2" id="KW-1185">Reference proteome</keyword>
<evidence type="ECO:0000313" key="2">
    <source>
        <dbReference type="Proteomes" id="UP001375240"/>
    </source>
</evidence>
<accession>A0AAV9UUW2</accession>
<reference evidence="1 2" key="1">
    <citation type="submission" date="2019-10" db="EMBL/GenBank/DDBJ databases">
        <authorList>
            <person name="Palmer J.M."/>
        </authorList>
    </citation>
    <scope>NUCLEOTIDE SEQUENCE [LARGE SCALE GENOMIC DNA]</scope>
    <source>
        <strain evidence="1 2">TWF696</strain>
    </source>
</reference>
<sequence length="109" mass="11902">MEKKEIRKIMEKLYDTPEETTNSVLNFVVETKTPAVDDTHNVRANLNNHHAVQRVGGCRNRKMDAVGAPNAGDGLPNTPSHCRPVVTLHFIPSAIATPPGVPVETFAYG</sequence>
<comment type="caution">
    <text evidence="1">The sequence shown here is derived from an EMBL/GenBank/DDBJ whole genome shotgun (WGS) entry which is preliminary data.</text>
</comment>
<evidence type="ECO:0000313" key="1">
    <source>
        <dbReference type="EMBL" id="KAK6349741.1"/>
    </source>
</evidence>
<organism evidence="1 2">
    <name type="scientific">Orbilia brochopaga</name>
    <dbReference type="NCBI Taxonomy" id="3140254"/>
    <lineage>
        <taxon>Eukaryota</taxon>
        <taxon>Fungi</taxon>
        <taxon>Dikarya</taxon>
        <taxon>Ascomycota</taxon>
        <taxon>Pezizomycotina</taxon>
        <taxon>Orbiliomycetes</taxon>
        <taxon>Orbiliales</taxon>
        <taxon>Orbiliaceae</taxon>
        <taxon>Orbilia</taxon>
    </lineage>
</organism>
<dbReference type="AlphaFoldDB" id="A0AAV9UUW2"/>
<dbReference type="EMBL" id="JAVHNQ010000004">
    <property type="protein sequence ID" value="KAK6349741.1"/>
    <property type="molecule type" value="Genomic_DNA"/>
</dbReference>
<gene>
    <name evidence="1" type="ORF">TWF696_006020</name>
</gene>